<keyword evidence="3 6" id="KW-1133">Transmembrane helix</keyword>
<evidence type="ECO:0000256" key="6">
    <source>
        <dbReference type="SAM" id="Phobius"/>
    </source>
</evidence>
<feature type="region of interest" description="Disordered" evidence="5">
    <location>
        <begin position="342"/>
        <end position="408"/>
    </location>
</feature>
<feature type="transmembrane region" description="Helical" evidence="6">
    <location>
        <begin position="42"/>
        <end position="64"/>
    </location>
</feature>
<feature type="domain" description="Sugar phosphate transporter" evidence="7">
    <location>
        <begin position="16"/>
        <end position="294"/>
    </location>
</feature>
<comment type="subcellular location">
    <subcellularLocation>
        <location evidence="1">Membrane</location>
        <topology evidence="1">Multi-pass membrane protein</topology>
    </subcellularLocation>
</comment>
<feature type="transmembrane region" description="Helical" evidence="6">
    <location>
        <begin position="184"/>
        <end position="203"/>
    </location>
</feature>
<evidence type="ECO:0000256" key="3">
    <source>
        <dbReference type="ARBA" id="ARBA00022989"/>
    </source>
</evidence>
<evidence type="ECO:0000256" key="2">
    <source>
        <dbReference type="ARBA" id="ARBA00022692"/>
    </source>
</evidence>
<sequence>MESLTLPGTSVLGKKLLAALYYCGSSMTVQFMNKALFTTYGFHFPVTVALLQMLFIAPVCYLVARPPVEVGLAKGALPLATVNVLNVVCGLIGTGGLNVPMFIALRRLTLLWTILLERFVLQKVHENATLGAVVIMITGALVAAATDLSFNAYGYAAVLFNDFLTASYLIMVKNTPAASALTTTGLLFYNATLSLPLLMASVWGSGEWDGLWRYPLLYNPEFLAILMCSCALGLTINHSTFLCTRINDPLSTSVAGSLKNVLMTFIGIWAFGDFRWQIWNVCGLCISMGGAVWYATRSALKAAKRTAAEREMLSRDPAKQPLIGKDRAGAALARSAAASTSKPKSLQLVDSAQSPALEEGRVTDKSISPIGHPSPPERRVPKSSASPSTPTHRTPDNQKNPSPSPEYR</sequence>
<feature type="compositionally biased region" description="Polar residues" evidence="5">
    <location>
        <begin position="383"/>
        <end position="401"/>
    </location>
</feature>
<dbReference type="InterPro" id="IPR050186">
    <property type="entry name" value="TPT_transporter"/>
</dbReference>
<evidence type="ECO:0000256" key="5">
    <source>
        <dbReference type="SAM" id="MobiDB-lite"/>
    </source>
</evidence>
<dbReference type="PANTHER" id="PTHR11132">
    <property type="entry name" value="SOLUTE CARRIER FAMILY 35"/>
    <property type="match status" value="1"/>
</dbReference>
<dbReference type="InterPro" id="IPR004853">
    <property type="entry name" value="Sugar_P_trans_dom"/>
</dbReference>
<keyword evidence="4 6" id="KW-0472">Membrane</keyword>
<feature type="transmembrane region" description="Helical" evidence="6">
    <location>
        <begin position="254"/>
        <end position="272"/>
    </location>
</feature>
<name>A0AAW1QBV2_9CHLO</name>
<keyword evidence="2 6" id="KW-0812">Transmembrane</keyword>
<evidence type="ECO:0000256" key="4">
    <source>
        <dbReference type="ARBA" id="ARBA00023136"/>
    </source>
</evidence>
<dbReference type="GO" id="GO:0016020">
    <property type="term" value="C:membrane"/>
    <property type="evidence" value="ECO:0007669"/>
    <property type="project" value="UniProtKB-SubCell"/>
</dbReference>
<protein>
    <recommendedName>
        <fullName evidence="7">Sugar phosphate transporter domain-containing protein</fullName>
    </recommendedName>
</protein>
<gene>
    <name evidence="8" type="ORF">WJX74_005795</name>
</gene>
<evidence type="ECO:0000259" key="7">
    <source>
        <dbReference type="Pfam" id="PF03151"/>
    </source>
</evidence>
<evidence type="ECO:0000313" key="8">
    <source>
        <dbReference type="EMBL" id="KAK9818737.1"/>
    </source>
</evidence>
<dbReference type="EMBL" id="JALJOS010000056">
    <property type="protein sequence ID" value="KAK9818737.1"/>
    <property type="molecule type" value="Genomic_DNA"/>
</dbReference>
<evidence type="ECO:0000313" key="9">
    <source>
        <dbReference type="Proteomes" id="UP001438707"/>
    </source>
</evidence>
<dbReference type="Pfam" id="PF03151">
    <property type="entry name" value="TPT"/>
    <property type="match status" value="1"/>
</dbReference>
<feature type="compositionally biased region" description="Polar residues" evidence="5">
    <location>
        <begin position="342"/>
        <end position="354"/>
    </location>
</feature>
<feature type="transmembrane region" description="Helical" evidence="6">
    <location>
        <begin position="76"/>
        <end position="93"/>
    </location>
</feature>
<dbReference type="Proteomes" id="UP001438707">
    <property type="component" value="Unassembled WGS sequence"/>
</dbReference>
<evidence type="ECO:0000256" key="1">
    <source>
        <dbReference type="ARBA" id="ARBA00004141"/>
    </source>
</evidence>
<feature type="transmembrane region" description="Helical" evidence="6">
    <location>
        <begin position="128"/>
        <end position="146"/>
    </location>
</feature>
<dbReference type="AlphaFoldDB" id="A0AAW1QBV2"/>
<feature type="transmembrane region" description="Helical" evidence="6">
    <location>
        <begin position="278"/>
        <end position="296"/>
    </location>
</feature>
<comment type="caution">
    <text evidence="8">The sequence shown here is derived from an EMBL/GenBank/DDBJ whole genome shotgun (WGS) entry which is preliminary data.</text>
</comment>
<feature type="transmembrane region" description="Helical" evidence="6">
    <location>
        <begin position="223"/>
        <end position="242"/>
    </location>
</feature>
<organism evidence="8 9">
    <name type="scientific">Apatococcus lobatus</name>
    <dbReference type="NCBI Taxonomy" id="904363"/>
    <lineage>
        <taxon>Eukaryota</taxon>
        <taxon>Viridiplantae</taxon>
        <taxon>Chlorophyta</taxon>
        <taxon>core chlorophytes</taxon>
        <taxon>Trebouxiophyceae</taxon>
        <taxon>Chlorellales</taxon>
        <taxon>Chlorellaceae</taxon>
        <taxon>Apatococcus</taxon>
    </lineage>
</organism>
<reference evidence="8 9" key="1">
    <citation type="journal article" date="2024" name="Nat. Commun.">
        <title>Phylogenomics reveals the evolutionary origins of lichenization in chlorophyte algae.</title>
        <authorList>
            <person name="Puginier C."/>
            <person name="Libourel C."/>
            <person name="Otte J."/>
            <person name="Skaloud P."/>
            <person name="Haon M."/>
            <person name="Grisel S."/>
            <person name="Petersen M."/>
            <person name="Berrin J.G."/>
            <person name="Delaux P.M."/>
            <person name="Dal Grande F."/>
            <person name="Keller J."/>
        </authorList>
    </citation>
    <scope>NUCLEOTIDE SEQUENCE [LARGE SCALE GENOMIC DNA]</scope>
    <source>
        <strain evidence="8 9">SAG 2145</strain>
    </source>
</reference>
<accession>A0AAW1QBV2</accession>
<keyword evidence="9" id="KW-1185">Reference proteome</keyword>
<feature type="transmembrane region" description="Helical" evidence="6">
    <location>
        <begin position="152"/>
        <end position="172"/>
    </location>
</feature>
<feature type="transmembrane region" description="Helical" evidence="6">
    <location>
        <begin position="99"/>
        <end position="116"/>
    </location>
</feature>
<proteinExistence type="predicted"/>